<evidence type="ECO:0000259" key="5">
    <source>
        <dbReference type="PROSITE" id="PS50931"/>
    </source>
</evidence>
<reference evidence="6 7" key="1">
    <citation type="submission" date="2024-06" db="EMBL/GenBank/DDBJ databases">
        <title>Genomic Encyclopedia of Type Strains, Phase IV (KMG-IV): sequencing the most valuable type-strain genomes for metagenomic binning, comparative biology and taxonomic classification.</title>
        <authorList>
            <person name="Goeker M."/>
        </authorList>
    </citation>
    <scope>NUCLEOTIDE SEQUENCE [LARGE SCALE GENOMIC DNA]</scope>
    <source>
        <strain evidence="6 7">DSM 100022</strain>
    </source>
</reference>
<comment type="similarity">
    <text evidence="1">Belongs to the LysR transcriptional regulatory family.</text>
</comment>
<dbReference type="Pfam" id="PF00126">
    <property type="entry name" value="HTH_1"/>
    <property type="match status" value="1"/>
</dbReference>
<dbReference type="PRINTS" id="PR00039">
    <property type="entry name" value="HTHLYSR"/>
</dbReference>
<dbReference type="InterPro" id="IPR058163">
    <property type="entry name" value="LysR-type_TF_proteobact-type"/>
</dbReference>
<keyword evidence="4" id="KW-0804">Transcription</keyword>
<evidence type="ECO:0000313" key="6">
    <source>
        <dbReference type="EMBL" id="MET3578877.1"/>
    </source>
</evidence>
<keyword evidence="7" id="KW-1185">Reference proteome</keyword>
<dbReference type="SUPFAM" id="SSF53850">
    <property type="entry name" value="Periplasmic binding protein-like II"/>
    <property type="match status" value="1"/>
</dbReference>
<evidence type="ECO:0000256" key="2">
    <source>
        <dbReference type="ARBA" id="ARBA00023015"/>
    </source>
</evidence>
<dbReference type="PANTHER" id="PTHR30537">
    <property type="entry name" value="HTH-TYPE TRANSCRIPTIONAL REGULATOR"/>
    <property type="match status" value="1"/>
</dbReference>
<dbReference type="NCBIfam" id="NF008352">
    <property type="entry name" value="PRK11139.1"/>
    <property type="match status" value="1"/>
</dbReference>
<name>A0ABV2GKQ5_9HYPH</name>
<dbReference type="InterPro" id="IPR005119">
    <property type="entry name" value="LysR_subst-bd"/>
</dbReference>
<dbReference type="InterPro" id="IPR000847">
    <property type="entry name" value="LysR_HTH_N"/>
</dbReference>
<evidence type="ECO:0000256" key="3">
    <source>
        <dbReference type="ARBA" id="ARBA00023125"/>
    </source>
</evidence>
<comment type="caution">
    <text evidence="6">The sequence shown here is derived from an EMBL/GenBank/DDBJ whole genome shotgun (WGS) entry which is preliminary data.</text>
</comment>
<dbReference type="InterPro" id="IPR036390">
    <property type="entry name" value="WH_DNA-bd_sf"/>
</dbReference>
<accession>A0ABV2GKQ5</accession>
<dbReference type="Gene3D" id="3.40.190.10">
    <property type="entry name" value="Periplasmic binding protein-like II"/>
    <property type="match status" value="2"/>
</dbReference>
<dbReference type="Gene3D" id="1.10.10.10">
    <property type="entry name" value="Winged helix-like DNA-binding domain superfamily/Winged helix DNA-binding domain"/>
    <property type="match status" value="1"/>
</dbReference>
<evidence type="ECO:0000313" key="7">
    <source>
        <dbReference type="Proteomes" id="UP001549204"/>
    </source>
</evidence>
<evidence type="ECO:0000256" key="4">
    <source>
        <dbReference type="ARBA" id="ARBA00023163"/>
    </source>
</evidence>
<dbReference type="Pfam" id="PF03466">
    <property type="entry name" value="LysR_substrate"/>
    <property type="match status" value="1"/>
</dbReference>
<gene>
    <name evidence="6" type="ORF">ABID19_001902</name>
</gene>
<protein>
    <submittedName>
        <fullName evidence="6">LysR family glycine cleavage system transcriptional activator</fullName>
    </submittedName>
</protein>
<keyword evidence="3" id="KW-0238">DNA-binding</keyword>
<organism evidence="6 7">
    <name type="scientific">Mesorhizobium robiniae</name>
    <dbReference type="NCBI Taxonomy" id="559315"/>
    <lineage>
        <taxon>Bacteria</taxon>
        <taxon>Pseudomonadati</taxon>
        <taxon>Pseudomonadota</taxon>
        <taxon>Alphaproteobacteria</taxon>
        <taxon>Hyphomicrobiales</taxon>
        <taxon>Phyllobacteriaceae</taxon>
        <taxon>Mesorhizobium</taxon>
    </lineage>
</organism>
<feature type="domain" description="HTH lysR-type" evidence="5">
    <location>
        <begin position="11"/>
        <end position="68"/>
    </location>
</feature>
<dbReference type="Proteomes" id="UP001549204">
    <property type="component" value="Unassembled WGS sequence"/>
</dbReference>
<dbReference type="SUPFAM" id="SSF46785">
    <property type="entry name" value="Winged helix' DNA-binding domain"/>
    <property type="match status" value="1"/>
</dbReference>
<sequence length="329" mass="35868">MFEALMAKRLPPLNPLRAFEATARHASLTKAAAELNVTHGAISHQIKALEQSLGVKLFERAGQRVKLTPHGAELLPAVSTAFDGIAAATQRMTRPASTGALSVSCVPALLLLWMIPRLGSFTSQYPDIRLTLIPSNDAKDIRAPHIDICVHYGDGSWTDCWMRKWSGLELFPVVSPTLINNRPIRTVRDLADHVFLHGDDGREWHTWLAAADALDLERGRRHHLGDARMASEAAVHGHGVALGDTVTASGLLARGLLVAPFSLSVPAVDDFYVVCRNEMRSAPIVQLFIDWLFAEKEQADGRADAPVAGRIGIRRKRPALRVVGTKTAS</sequence>
<keyword evidence="2" id="KW-0805">Transcription regulation</keyword>
<evidence type="ECO:0000256" key="1">
    <source>
        <dbReference type="ARBA" id="ARBA00009437"/>
    </source>
</evidence>
<dbReference type="CDD" id="cd08432">
    <property type="entry name" value="PBP2_GcdR_TrpI_HvrB_AmpR_like"/>
    <property type="match status" value="1"/>
</dbReference>
<dbReference type="EMBL" id="JBEPMC010000003">
    <property type="protein sequence ID" value="MET3578877.1"/>
    <property type="molecule type" value="Genomic_DNA"/>
</dbReference>
<dbReference type="PANTHER" id="PTHR30537:SF74">
    <property type="entry name" value="HTH-TYPE TRANSCRIPTIONAL REGULATOR TRPI"/>
    <property type="match status" value="1"/>
</dbReference>
<proteinExistence type="inferred from homology"/>
<dbReference type="InterPro" id="IPR036388">
    <property type="entry name" value="WH-like_DNA-bd_sf"/>
</dbReference>
<dbReference type="PROSITE" id="PS50931">
    <property type="entry name" value="HTH_LYSR"/>
    <property type="match status" value="1"/>
</dbReference>